<name>A0A285S7V9_9BACL</name>
<dbReference type="PANTHER" id="PTHR42776:SF27">
    <property type="entry name" value="DIPEPTIDYL PEPTIDASE FAMILY MEMBER 6"/>
    <property type="match status" value="1"/>
</dbReference>
<gene>
    <name evidence="3" type="ORF">SAMN05880501_103281</name>
</gene>
<keyword evidence="4" id="KW-1185">Reference proteome</keyword>
<dbReference type="RefSeq" id="WP_097072955.1">
    <property type="nucleotide sequence ID" value="NZ_OBMQ01000003.1"/>
</dbReference>
<reference evidence="4" key="1">
    <citation type="submission" date="2017-08" db="EMBL/GenBank/DDBJ databases">
        <authorList>
            <person name="Varghese N."/>
            <person name="Submissions S."/>
        </authorList>
    </citation>
    <scope>NUCLEOTIDE SEQUENCE [LARGE SCALE GENOMIC DNA]</scope>
    <source>
        <strain evidence="4">JC22</strain>
    </source>
</reference>
<protein>
    <submittedName>
        <fullName evidence="3">Prolyl oligopeptidase family protein</fullName>
    </submittedName>
</protein>
<accession>A0A285S7V9</accession>
<feature type="domain" description="Peptidase S9 prolyl oligopeptidase catalytic" evidence="2">
    <location>
        <begin position="68"/>
        <end position="257"/>
    </location>
</feature>
<evidence type="ECO:0000259" key="2">
    <source>
        <dbReference type="Pfam" id="PF00326"/>
    </source>
</evidence>
<dbReference type="InterPro" id="IPR029058">
    <property type="entry name" value="AB_hydrolase_fold"/>
</dbReference>
<evidence type="ECO:0000256" key="1">
    <source>
        <dbReference type="ARBA" id="ARBA00022801"/>
    </source>
</evidence>
<organism evidence="3 4">
    <name type="scientific">Ureibacillus xyleni</name>
    <dbReference type="NCBI Taxonomy" id="614648"/>
    <lineage>
        <taxon>Bacteria</taxon>
        <taxon>Bacillati</taxon>
        <taxon>Bacillota</taxon>
        <taxon>Bacilli</taxon>
        <taxon>Bacillales</taxon>
        <taxon>Caryophanaceae</taxon>
        <taxon>Ureibacillus</taxon>
    </lineage>
</organism>
<sequence length="259" mass="29531">MKDNGSIESIRNYPSPNPNVLMYEILYWSQGLRVKGLLAKPKLEGNYDALLYLRGGLQFVGMVRPPRIAQFASQGFVVFAPYYRGNRGGEGRDEMAGDDRYDAIYAADVLKNFVDVKDVHLFGFSRGGLMALWTAILRNDIKSVVTWAGVSSVTSMYMERVDMRRTLKRIIGGSPNKEQEKYDERTPLFKVNDINAPVLLIHGTEDDNVSIHQSYDLEKKLIEENKQVETWYSSGLGHHYPPNVNRKTVKALCEWMKSR</sequence>
<dbReference type="SUPFAM" id="SSF53474">
    <property type="entry name" value="alpha/beta-Hydrolases"/>
    <property type="match status" value="1"/>
</dbReference>
<proteinExistence type="predicted"/>
<dbReference type="Proteomes" id="UP000219636">
    <property type="component" value="Unassembled WGS sequence"/>
</dbReference>
<dbReference type="Pfam" id="PF00326">
    <property type="entry name" value="Peptidase_S9"/>
    <property type="match status" value="1"/>
</dbReference>
<dbReference type="OrthoDB" id="9812921at2"/>
<evidence type="ECO:0000313" key="4">
    <source>
        <dbReference type="Proteomes" id="UP000219636"/>
    </source>
</evidence>
<dbReference type="InterPro" id="IPR001375">
    <property type="entry name" value="Peptidase_S9_cat"/>
</dbReference>
<dbReference type="GO" id="GO:0004252">
    <property type="term" value="F:serine-type endopeptidase activity"/>
    <property type="evidence" value="ECO:0007669"/>
    <property type="project" value="TreeGrafter"/>
</dbReference>
<evidence type="ECO:0000313" key="3">
    <source>
        <dbReference type="EMBL" id="SOC03487.1"/>
    </source>
</evidence>
<dbReference type="PANTHER" id="PTHR42776">
    <property type="entry name" value="SERINE PEPTIDASE S9 FAMILY MEMBER"/>
    <property type="match status" value="1"/>
</dbReference>
<dbReference type="AlphaFoldDB" id="A0A285S7V9"/>
<dbReference type="Gene3D" id="3.40.50.1820">
    <property type="entry name" value="alpha/beta hydrolase"/>
    <property type="match status" value="1"/>
</dbReference>
<dbReference type="GO" id="GO:0006508">
    <property type="term" value="P:proteolysis"/>
    <property type="evidence" value="ECO:0007669"/>
    <property type="project" value="InterPro"/>
</dbReference>
<dbReference type="EMBL" id="OBMQ01000003">
    <property type="protein sequence ID" value="SOC03487.1"/>
    <property type="molecule type" value="Genomic_DNA"/>
</dbReference>
<keyword evidence="1" id="KW-0378">Hydrolase</keyword>